<dbReference type="Pfam" id="PF06983">
    <property type="entry name" value="3-dmu-9_3-mt"/>
    <property type="match status" value="1"/>
</dbReference>
<dbReference type="AlphaFoldDB" id="A0A917EZ86"/>
<dbReference type="EMBL" id="BMKQ01000001">
    <property type="protein sequence ID" value="GGF34421.1"/>
    <property type="molecule type" value="Genomic_DNA"/>
</dbReference>
<accession>A0A917EZ86</accession>
<feature type="domain" description="PhnB-like" evidence="1">
    <location>
        <begin position="3"/>
        <end position="116"/>
    </location>
</feature>
<proteinExistence type="predicted"/>
<dbReference type="InterPro" id="IPR028973">
    <property type="entry name" value="PhnB-like"/>
</dbReference>
<dbReference type="Gene3D" id="3.10.180.10">
    <property type="entry name" value="2,3-Dihydroxybiphenyl 1,2-Dioxygenase, domain 1"/>
    <property type="match status" value="1"/>
</dbReference>
<dbReference type="PANTHER" id="PTHR33990:SF2">
    <property type="entry name" value="PHNB-LIKE DOMAIN-CONTAINING PROTEIN"/>
    <property type="match status" value="1"/>
</dbReference>
<dbReference type="SUPFAM" id="SSF54593">
    <property type="entry name" value="Glyoxalase/Bleomycin resistance protein/Dihydroxybiphenyl dioxygenase"/>
    <property type="match status" value="1"/>
</dbReference>
<dbReference type="InterPro" id="IPR009725">
    <property type="entry name" value="3_dmu_93_MTrfase"/>
</dbReference>
<protein>
    <recommendedName>
        <fullName evidence="1">PhnB-like domain-containing protein</fullName>
    </recommendedName>
</protein>
<dbReference type="Proteomes" id="UP000649179">
    <property type="component" value="Unassembled WGS sequence"/>
</dbReference>
<keyword evidence="3" id="KW-1185">Reference proteome</keyword>
<dbReference type="RefSeq" id="WP_188777902.1">
    <property type="nucleotide sequence ID" value="NZ_BMKQ01000001.1"/>
</dbReference>
<sequence>MQRLVPNLWFPGNAEEAAAYWVAIFPDSRIVSTTPYGPDTPGVEGTTMVVEWEMLGQRYVGINGGDQFPFSEAVSLEVPCDTQEEIDRTWAALADGGRPGPCGWVTDRFGFRWQVTPVVLPSMLADPDRDRVARVTQYFLSLDGVPFSIDDLQAAFDASGGD</sequence>
<gene>
    <name evidence="2" type="ORF">GCM10011519_04860</name>
</gene>
<name>A0A917EZ86_9ACTN</name>
<evidence type="ECO:0000313" key="3">
    <source>
        <dbReference type="Proteomes" id="UP000649179"/>
    </source>
</evidence>
<reference evidence="2" key="1">
    <citation type="journal article" date="2014" name="Int. J. Syst. Evol. Microbiol.">
        <title>Complete genome sequence of Corynebacterium casei LMG S-19264T (=DSM 44701T), isolated from a smear-ripened cheese.</title>
        <authorList>
            <consortium name="US DOE Joint Genome Institute (JGI-PGF)"/>
            <person name="Walter F."/>
            <person name="Albersmeier A."/>
            <person name="Kalinowski J."/>
            <person name="Ruckert C."/>
        </authorList>
    </citation>
    <scope>NUCLEOTIDE SEQUENCE</scope>
    <source>
        <strain evidence="2">CGMCC 1.16067</strain>
    </source>
</reference>
<reference evidence="2" key="2">
    <citation type="submission" date="2020-09" db="EMBL/GenBank/DDBJ databases">
        <authorList>
            <person name="Sun Q."/>
            <person name="Zhou Y."/>
        </authorList>
    </citation>
    <scope>NUCLEOTIDE SEQUENCE</scope>
    <source>
        <strain evidence="2">CGMCC 1.16067</strain>
    </source>
</reference>
<dbReference type="InterPro" id="IPR029068">
    <property type="entry name" value="Glyas_Bleomycin-R_OHBP_Dase"/>
</dbReference>
<comment type="caution">
    <text evidence="2">The sequence shown here is derived from an EMBL/GenBank/DDBJ whole genome shotgun (WGS) entry which is preliminary data.</text>
</comment>
<evidence type="ECO:0000313" key="2">
    <source>
        <dbReference type="EMBL" id="GGF34421.1"/>
    </source>
</evidence>
<dbReference type="PIRSF" id="PIRSF021700">
    <property type="entry name" value="3_dmu_93_MTrfase"/>
    <property type="match status" value="1"/>
</dbReference>
<organism evidence="2 3">
    <name type="scientific">Marmoricola endophyticus</name>
    <dbReference type="NCBI Taxonomy" id="2040280"/>
    <lineage>
        <taxon>Bacteria</taxon>
        <taxon>Bacillati</taxon>
        <taxon>Actinomycetota</taxon>
        <taxon>Actinomycetes</taxon>
        <taxon>Propionibacteriales</taxon>
        <taxon>Nocardioidaceae</taxon>
        <taxon>Marmoricola</taxon>
    </lineage>
</organism>
<dbReference type="PANTHER" id="PTHR33990">
    <property type="entry name" value="PROTEIN YJDN-RELATED"/>
    <property type="match status" value="1"/>
</dbReference>
<evidence type="ECO:0000259" key="1">
    <source>
        <dbReference type="Pfam" id="PF06983"/>
    </source>
</evidence>
<dbReference type="CDD" id="cd06588">
    <property type="entry name" value="PhnB_like"/>
    <property type="match status" value="1"/>
</dbReference>